<dbReference type="SMART" id="SM00256">
    <property type="entry name" value="FBOX"/>
    <property type="match status" value="1"/>
</dbReference>
<dbReference type="Pfam" id="PF00646">
    <property type="entry name" value="F-box"/>
    <property type="match status" value="1"/>
</dbReference>
<reference evidence="2" key="1">
    <citation type="submission" date="2023-07" db="EMBL/GenBank/DDBJ databases">
        <title>draft genome sequence of fig (Ficus carica).</title>
        <authorList>
            <person name="Takahashi T."/>
            <person name="Nishimura K."/>
        </authorList>
    </citation>
    <scope>NUCLEOTIDE SEQUENCE</scope>
</reference>
<dbReference type="PANTHER" id="PTHR31672:SF13">
    <property type="entry name" value="F-BOX PROTEIN CPR30-LIKE"/>
    <property type="match status" value="1"/>
</dbReference>
<evidence type="ECO:0000259" key="1">
    <source>
        <dbReference type="PROSITE" id="PS50181"/>
    </source>
</evidence>
<dbReference type="EMBL" id="BTGU01000229">
    <property type="protein sequence ID" value="GMN65371.1"/>
    <property type="molecule type" value="Genomic_DNA"/>
</dbReference>
<dbReference type="PROSITE" id="PS50181">
    <property type="entry name" value="FBOX"/>
    <property type="match status" value="1"/>
</dbReference>
<gene>
    <name evidence="2" type="ORF">TIFTF001_034442</name>
</gene>
<dbReference type="InterPro" id="IPR050796">
    <property type="entry name" value="SCF_F-box_component"/>
</dbReference>
<feature type="domain" description="F-box" evidence="1">
    <location>
        <begin position="1"/>
        <end position="50"/>
    </location>
</feature>
<proteinExistence type="predicted"/>
<name>A0AA88E3Q3_FICCA</name>
<evidence type="ECO:0000313" key="3">
    <source>
        <dbReference type="Proteomes" id="UP001187192"/>
    </source>
</evidence>
<dbReference type="Gene3D" id="1.20.1280.50">
    <property type="match status" value="1"/>
</dbReference>
<dbReference type="SUPFAM" id="SSF81383">
    <property type="entry name" value="F-box domain"/>
    <property type="match status" value="1"/>
</dbReference>
<dbReference type="NCBIfam" id="TIGR01640">
    <property type="entry name" value="F_box_assoc_1"/>
    <property type="match status" value="1"/>
</dbReference>
<dbReference type="Pfam" id="PF07734">
    <property type="entry name" value="FBA_1"/>
    <property type="match status" value="1"/>
</dbReference>
<comment type="caution">
    <text evidence="2">The sequence shown here is derived from an EMBL/GenBank/DDBJ whole genome shotgun (WGS) entry which is preliminary data.</text>
</comment>
<dbReference type="InterPro" id="IPR036047">
    <property type="entry name" value="F-box-like_dom_sf"/>
</dbReference>
<dbReference type="InterPro" id="IPR017451">
    <property type="entry name" value="F-box-assoc_interact_dom"/>
</dbReference>
<accession>A0AA88E3Q3</accession>
<sequence>MARICDLPKEVVEEIMSWMSPESLRQFKCVNKSWHAFINALFSNPAFVAKHLENMKKKMLSSRFLQFSNLMTIDSPLEQEESENTARYLLTLASDDNNNSDYIPTLTEDMAVLDECNGIICLEVESGIFLLNPALREIKFLPAPGLEVATCVGFGYNSRADDYKVVIIECGKAKVYTLSTNSWKEINLDIEVNVDSDCCTSVYWNGVYYWCYWGDNGLFTITSFDFGDDVFRNISLPDYLQREILECVVHYHGLIKIDLWNESLVILCLCQNNGTFIDLWVMDFNISVAGAQEVSSSWTKHLTIGPLVGIRCPLVFWGNELYLKAESKEIVSYNLNTQELTHHSVRLESFWWILIVYVKSLVSVLKKAGRNSTVEMIDPASGSTFP</sequence>
<dbReference type="Proteomes" id="UP001187192">
    <property type="component" value="Unassembled WGS sequence"/>
</dbReference>
<dbReference type="PANTHER" id="PTHR31672">
    <property type="entry name" value="BNACNNG10540D PROTEIN"/>
    <property type="match status" value="1"/>
</dbReference>
<keyword evidence="3" id="KW-1185">Reference proteome</keyword>
<organism evidence="2 3">
    <name type="scientific">Ficus carica</name>
    <name type="common">Common fig</name>
    <dbReference type="NCBI Taxonomy" id="3494"/>
    <lineage>
        <taxon>Eukaryota</taxon>
        <taxon>Viridiplantae</taxon>
        <taxon>Streptophyta</taxon>
        <taxon>Embryophyta</taxon>
        <taxon>Tracheophyta</taxon>
        <taxon>Spermatophyta</taxon>
        <taxon>Magnoliopsida</taxon>
        <taxon>eudicotyledons</taxon>
        <taxon>Gunneridae</taxon>
        <taxon>Pentapetalae</taxon>
        <taxon>rosids</taxon>
        <taxon>fabids</taxon>
        <taxon>Rosales</taxon>
        <taxon>Moraceae</taxon>
        <taxon>Ficeae</taxon>
        <taxon>Ficus</taxon>
    </lineage>
</organism>
<dbReference type="AlphaFoldDB" id="A0AA88E3Q3"/>
<evidence type="ECO:0000313" key="2">
    <source>
        <dbReference type="EMBL" id="GMN65371.1"/>
    </source>
</evidence>
<dbReference type="InterPro" id="IPR001810">
    <property type="entry name" value="F-box_dom"/>
</dbReference>
<protein>
    <recommendedName>
        <fullName evidence="1">F-box domain-containing protein</fullName>
    </recommendedName>
</protein>
<dbReference type="InterPro" id="IPR006527">
    <property type="entry name" value="F-box-assoc_dom_typ1"/>
</dbReference>